<name>A0A1H4QM84_9PSED</name>
<accession>A0A1H4QM84</accession>
<keyword evidence="2" id="KW-1185">Reference proteome</keyword>
<proteinExistence type="predicted"/>
<organism evidence="1 2">
    <name type="scientific">Pseudomonas saponiphila</name>
    <dbReference type="NCBI Taxonomy" id="556534"/>
    <lineage>
        <taxon>Bacteria</taxon>
        <taxon>Pseudomonadati</taxon>
        <taxon>Pseudomonadota</taxon>
        <taxon>Gammaproteobacteria</taxon>
        <taxon>Pseudomonadales</taxon>
        <taxon>Pseudomonadaceae</taxon>
        <taxon>Pseudomonas</taxon>
    </lineage>
</organism>
<sequence length="203" mass="21259">MRKIGGDAVRRCRRSWLASEGVGRVGAGLAGLFAGKPAPTGKAPMRKIGGDAARRCRRSWLASEGGGRAGAGLAGLFAGKPAPTGKAPMRKIGGDAVRRWRRSWLASEGVGRLGAGLAGRFAGKPAPTGKAGVMGNGGAPAPARCARQGRRRGYQVRTAPTAKVSVFSFCAVVWWPSISNWLYSATSLRLSLMSWNSATPRVW</sequence>
<dbReference type="AlphaFoldDB" id="A0A1H4QM84"/>
<gene>
    <name evidence="1" type="ORF">SAMN05216178_3831</name>
</gene>
<dbReference type="Proteomes" id="UP000198982">
    <property type="component" value="Unassembled WGS sequence"/>
</dbReference>
<evidence type="ECO:0000313" key="2">
    <source>
        <dbReference type="Proteomes" id="UP000198982"/>
    </source>
</evidence>
<reference evidence="2" key="1">
    <citation type="submission" date="2016-10" db="EMBL/GenBank/DDBJ databases">
        <authorList>
            <person name="Varghese N."/>
            <person name="Submissions S."/>
        </authorList>
    </citation>
    <scope>NUCLEOTIDE SEQUENCE [LARGE SCALE GENOMIC DNA]</scope>
    <source>
        <strain evidence="2">DSM 9751</strain>
    </source>
</reference>
<dbReference type="EMBL" id="FNTJ01000001">
    <property type="protein sequence ID" value="SEC20705.1"/>
    <property type="molecule type" value="Genomic_DNA"/>
</dbReference>
<evidence type="ECO:0000313" key="1">
    <source>
        <dbReference type="EMBL" id="SEC20705.1"/>
    </source>
</evidence>
<protein>
    <submittedName>
        <fullName evidence="1">Uncharacterized protein</fullName>
    </submittedName>
</protein>